<dbReference type="PROSITE" id="PS51379">
    <property type="entry name" value="4FE4S_FER_2"/>
    <property type="match status" value="2"/>
</dbReference>
<dbReference type="PANTHER" id="PTHR43687">
    <property type="entry name" value="ADENYLYLSULFATE REDUCTASE, BETA SUBUNIT"/>
    <property type="match status" value="1"/>
</dbReference>
<keyword evidence="4" id="KW-0411">Iron-sulfur</keyword>
<dbReference type="GO" id="GO:0046872">
    <property type="term" value="F:metal ion binding"/>
    <property type="evidence" value="ECO:0007669"/>
    <property type="project" value="UniProtKB-KW"/>
</dbReference>
<dbReference type="InterPro" id="IPR017896">
    <property type="entry name" value="4Fe4S_Fe-S-bd"/>
</dbReference>
<keyword evidence="3" id="KW-0408">Iron</keyword>
<reference evidence="7 8" key="1">
    <citation type="submission" date="2016-02" db="EMBL/GenBank/DDBJ databases">
        <title>Draft genome sequence of Hydrogenophaga sp. LPB0072.</title>
        <authorList>
            <person name="Shin S.-K."/>
            <person name="Yi H."/>
        </authorList>
    </citation>
    <scope>NUCLEOTIDE SEQUENCE [LARGE SCALE GENOMIC DNA]</scope>
    <source>
        <strain evidence="7 8">LPB0072</strain>
    </source>
</reference>
<dbReference type="SUPFAM" id="SSF54862">
    <property type="entry name" value="4Fe-4S ferredoxins"/>
    <property type="match status" value="1"/>
</dbReference>
<dbReference type="AlphaFoldDB" id="A0A167GGV9"/>
<keyword evidence="1" id="KW-0004">4Fe-4S</keyword>
<dbReference type="Pfam" id="PF12838">
    <property type="entry name" value="Fer4_7"/>
    <property type="match status" value="1"/>
</dbReference>
<evidence type="ECO:0000313" key="8">
    <source>
        <dbReference type="Proteomes" id="UP000185657"/>
    </source>
</evidence>
<dbReference type="PROSITE" id="PS00198">
    <property type="entry name" value="4FE4S_FER_1"/>
    <property type="match status" value="1"/>
</dbReference>
<evidence type="ECO:0000313" key="9">
    <source>
        <dbReference type="Proteomes" id="UP000185680"/>
    </source>
</evidence>
<dbReference type="InterPro" id="IPR017900">
    <property type="entry name" value="4Fe4S_Fe_S_CS"/>
</dbReference>
<evidence type="ECO:0000256" key="3">
    <source>
        <dbReference type="ARBA" id="ARBA00023004"/>
    </source>
</evidence>
<proteinExistence type="predicted"/>
<gene>
    <name evidence="6" type="ORF">LPB072_00175</name>
    <name evidence="7" type="ORF">LPB72_22450</name>
</gene>
<dbReference type="Proteomes" id="UP000185657">
    <property type="component" value="Unassembled WGS sequence"/>
</dbReference>
<sequence length="78" mass="8584">MTDRKALPSIDTTRCTGCGWCVAVCPPHVLSLESRNWQKFSTLHDEPGCTGCGLCAVKCPFDAIAMQRRCIPDRSKGR</sequence>
<dbReference type="InterPro" id="IPR050572">
    <property type="entry name" value="Fe-S_Ferredoxin"/>
</dbReference>
<dbReference type="OrthoDB" id="9781785at2"/>
<evidence type="ECO:0000259" key="5">
    <source>
        <dbReference type="PROSITE" id="PS51379"/>
    </source>
</evidence>
<evidence type="ECO:0000256" key="1">
    <source>
        <dbReference type="ARBA" id="ARBA00022485"/>
    </source>
</evidence>
<protein>
    <submittedName>
        <fullName evidence="6">4Fe-4S ferredoxin</fullName>
    </submittedName>
</protein>
<dbReference type="STRING" id="1763535.LPB072_00175"/>
<evidence type="ECO:0000256" key="2">
    <source>
        <dbReference type="ARBA" id="ARBA00022723"/>
    </source>
</evidence>
<dbReference type="PANTHER" id="PTHR43687:SF1">
    <property type="entry name" value="FERREDOXIN III"/>
    <property type="match status" value="1"/>
</dbReference>
<evidence type="ECO:0000313" key="7">
    <source>
        <dbReference type="EMBL" id="OAD39437.1"/>
    </source>
</evidence>
<keyword evidence="2" id="KW-0479">Metal-binding</keyword>
<evidence type="ECO:0000313" key="6">
    <source>
        <dbReference type="EMBL" id="AOW15242.1"/>
    </source>
</evidence>
<dbReference type="KEGG" id="hyl:LPB072_00175"/>
<feature type="domain" description="4Fe-4S ferredoxin-type" evidence="5">
    <location>
        <begin position="40"/>
        <end position="69"/>
    </location>
</feature>
<reference evidence="6 9" key="2">
    <citation type="submission" date="2016-10" db="EMBL/GenBank/DDBJ databases">
        <title>Hydorgenophaga sp. LPB0072 isolated from gastropod.</title>
        <authorList>
            <person name="Kim E."/>
            <person name="Yi H."/>
        </authorList>
    </citation>
    <scope>NUCLEOTIDE SEQUENCE [LARGE SCALE GENOMIC DNA]</scope>
    <source>
        <strain evidence="6 9">LPB0072</strain>
    </source>
</reference>
<dbReference type="Gene3D" id="3.30.70.20">
    <property type="match status" value="2"/>
</dbReference>
<organism evidence="6 9">
    <name type="scientific">Hydrogenophaga crassostreae</name>
    <dbReference type="NCBI Taxonomy" id="1763535"/>
    <lineage>
        <taxon>Bacteria</taxon>
        <taxon>Pseudomonadati</taxon>
        <taxon>Pseudomonadota</taxon>
        <taxon>Betaproteobacteria</taxon>
        <taxon>Burkholderiales</taxon>
        <taxon>Comamonadaceae</taxon>
        <taxon>Hydrogenophaga</taxon>
    </lineage>
</organism>
<name>A0A167GGV9_9BURK</name>
<keyword evidence="8" id="KW-1185">Reference proteome</keyword>
<dbReference type="Proteomes" id="UP000185680">
    <property type="component" value="Chromosome"/>
</dbReference>
<evidence type="ECO:0000256" key="4">
    <source>
        <dbReference type="ARBA" id="ARBA00023014"/>
    </source>
</evidence>
<dbReference type="EMBL" id="CP017476">
    <property type="protein sequence ID" value="AOW15242.1"/>
    <property type="molecule type" value="Genomic_DNA"/>
</dbReference>
<accession>A0A167GGV9</accession>
<feature type="domain" description="4Fe-4S ferredoxin-type" evidence="5">
    <location>
        <begin position="6"/>
        <end position="35"/>
    </location>
</feature>
<dbReference type="EMBL" id="LVWD01000043">
    <property type="protein sequence ID" value="OAD39437.1"/>
    <property type="molecule type" value="Genomic_DNA"/>
</dbReference>
<dbReference type="GO" id="GO:0051539">
    <property type="term" value="F:4 iron, 4 sulfur cluster binding"/>
    <property type="evidence" value="ECO:0007669"/>
    <property type="project" value="UniProtKB-KW"/>
</dbReference>